<proteinExistence type="predicted"/>
<accession>D6SUS4</accession>
<organism evidence="1 2">
    <name type="scientific">Desulfonatronospira thiodismutans ASO3-1</name>
    <dbReference type="NCBI Taxonomy" id="555779"/>
    <lineage>
        <taxon>Bacteria</taxon>
        <taxon>Pseudomonadati</taxon>
        <taxon>Thermodesulfobacteriota</taxon>
        <taxon>Desulfovibrionia</taxon>
        <taxon>Desulfovibrionales</taxon>
        <taxon>Desulfonatronovibrionaceae</taxon>
        <taxon>Desulfonatronospira</taxon>
    </lineage>
</organism>
<comment type="caution">
    <text evidence="1">The sequence shown here is derived from an EMBL/GenBank/DDBJ whole genome shotgun (WGS) entry which is preliminary data.</text>
</comment>
<evidence type="ECO:0000313" key="1">
    <source>
        <dbReference type="EMBL" id="EFI33054.1"/>
    </source>
</evidence>
<evidence type="ECO:0008006" key="3">
    <source>
        <dbReference type="Google" id="ProtNLM"/>
    </source>
</evidence>
<sequence>MLLTTVCKECKKEYSYDPRFDALAYTQGRCRECADRKGIRRVDLTRKFSERGRGHKL</sequence>
<dbReference type="AlphaFoldDB" id="D6SUS4"/>
<reference evidence="1" key="1">
    <citation type="submission" date="2010-05" db="EMBL/GenBank/DDBJ databases">
        <title>The draft genome of Desulfonatronospira thiodismutans ASO3-1.</title>
        <authorList>
            <consortium name="US DOE Joint Genome Institute (JGI-PGF)"/>
            <person name="Lucas S."/>
            <person name="Copeland A."/>
            <person name="Lapidus A."/>
            <person name="Cheng J.-F."/>
            <person name="Bruce D."/>
            <person name="Goodwin L."/>
            <person name="Pitluck S."/>
            <person name="Chertkov O."/>
            <person name="Brettin T."/>
            <person name="Detter J.C."/>
            <person name="Han C."/>
            <person name="Land M.L."/>
            <person name="Hauser L."/>
            <person name="Kyrpides N."/>
            <person name="Mikhailova N."/>
            <person name="Muyzer G."/>
            <person name="Woyke T."/>
        </authorList>
    </citation>
    <scope>NUCLEOTIDE SEQUENCE [LARGE SCALE GENOMIC DNA]</scope>
    <source>
        <strain evidence="1">ASO3-1</strain>
    </source>
</reference>
<dbReference type="RefSeq" id="WP_008871747.1">
    <property type="nucleotide sequence ID" value="NZ_ACJN02000004.1"/>
</dbReference>
<protein>
    <recommendedName>
        <fullName evidence="3">Zinc-binding domain-containing protein</fullName>
    </recommendedName>
</protein>
<evidence type="ECO:0000313" key="2">
    <source>
        <dbReference type="Proteomes" id="UP000005496"/>
    </source>
</evidence>
<dbReference type="EMBL" id="ACJN02000004">
    <property type="protein sequence ID" value="EFI33054.1"/>
    <property type="molecule type" value="Genomic_DNA"/>
</dbReference>
<name>D6SUS4_9BACT</name>
<gene>
    <name evidence="1" type="ORF">Dthio_PD0368</name>
</gene>
<dbReference type="Proteomes" id="UP000005496">
    <property type="component" value="Unassembled WGS sequence"/>
</dbReference>
<keyword evidence="2" id="KW-1185">Reference proteome</keyword>